<reference evidence="3" key="1">
    <citation type="submission" date="2021-02" db="EMBL/GenBank/DDBJ databases">
        <authorList>
            <person name="Nowell W R."/>
        </authorList>
    </citation>
    <scope>NUCLEOTIDE SEQUENCE</scope>
</reference>
<evidence type="ECO:0000313" key="4">
    <source>
        <dbReference type="Proteomes" id="UP000682733"/>
    </source>
</evidence>
<feature type="region of interest" description="Disordered" evidence="1">
    <location>
        <begin position="99"/>
        <end position="124"/>
    </location>
</feature>
<organism evidence="3 4">
    <name type="scientific">Didymodactylos carnosus</name>
    <dbReference type="NCBI Taxonomy" id="1234261"/>
    <lineage>
        <taxon>Eukaryota</taxon>
        <taxon>Metazoa</taxon>
        <taxon>Spiralia</taxon>
        <taxon>Gnathifera</taxon>
        <taxon>Rotifera</taxon>
        <taxon>Eurotatoria</taxon>
        <taxon>Bdelloidea</taxon>
        <taxon>Philodinida</taxon>
        <taxon>Philodinidae</taxon>
        <taxon>Didymodactylos</taxon>
    </lineage>
</organism>
<accession>A0A8S2VE96</accession>
<dbReference type="Proteomes" id="UP000677228">
    <property type="component" value="Unassembled WGS sequence"/>
</dbReference>
<gene>
    <name evidence="2" type="ORF">OVA965_LOCUS40972</name>
    <name evidence="3" type="ORF">TMI583_LOCUS42520</name>
</gene>
<evidence type="ECO:0000256" key="1">
    <source>
        <dbReference type="SAM" id="MobiDB-lite"/>
    </source>
</evidence>
<comment type="caution">
    <text evidence="3">The sequence shown here is derived from an EMBL/GenBank/DDBJ whole genome shotgun (WGS) entry which is preliminary data.</text>
</comment>
<protein>
    <submittedName>
        <fullName evidence="3">Uncharacterized protein</fullName>
    </submittedName>
</protein>
<evidence type="ECO:0000313" key="2">
    <source>
        <dbReference type="EMBL" id="CAF1581033.1"/>
    </source>
</evidence>
<dbReference type="EMBL" id="CAJOBA010069018">
    <property type="protein sequence ID" value="CAF4380565.1"/>
    <property type="molecule type" value="Genomic_DNA"/>
</dbReference>
<proteinExistence type="predicted"/>
<evidence type="ECO:0000313" key="3">
    <source>
        <dbReference type="EMBL" id="CAF4380565.1"/>
    </source>
</evidence>
<dbReference type="AlphaFoldDB" id="A0A8S2VE96"/>
<dbReference type="Proteomes" id="UP000682733">
    <property type="component" value="Unassembled WGS sequence"/>
</dbReference>
<sequence>MIEITIISNVLALLNSDREKNNLLVWKSLFLDTDSNERDDKNVENKCSESIIHPMHIIGGLSSSAFFMKAINDVFTSPSMLNSTKREVISSYLPNDVNPRYQRTSTSSSIINDSHTNHGTRLGD</sequence>
<name>A0A8S2VE96_9BILA</name>
<feature type="non-terminal residue" evidence="3">
    <location>
        <position position="1"/>
    </location>
</feature>
<dbReference type="EMBL" id="CAJNOK010045921">
    <property type="protein sequence ID" value="CAF1581033.1"/>
    <property type="molecule type" value="Genomic_DNA"/>
</dbReference>
<feature type="compositionally biased region" description="Polar residues" evidence="1">
    <location>
        <begin position="101"/>
        <end position="124"/>
    </location>
</feature>